<protein>
    <submittedName>
        <fullName evidence="1">Uncharacterized protein</fullName>
    </submittedName>
</protein>
<name>A0A9N7W4E0_PLEPL</name>
<keyword evidence="2" id="KW-1185">Reference proteome</keyword>
<accession>A0A9N7W4E0</accession>
<dbReference type="EMBL" id="CADEAL010004495">
    <property type="protein sequence ID" value="CAB1460812.1"/>
    <property type="molecule type" value="Genomic_DNA"/>
</dbReference>
<organism evidence="1 2">
    <name type="scientific">Pleuronectes platessa</name>
    <name type="common">European plaice</name>
    <dbReference type="NCBI Taxonomy" id="8262"/>
    <lineage>
        <taxon>Eukaryota</taxon>
        <taxon>Metazoa</taxon>
        <taxon>Chordata</taxon>
        <taxon>Craniata</taxon>
        <taxon>Vertebrata</taxon>
        <taxon>Euteleostomi</taxon>
        <taxon>Actinopterygii</taxon>
        <taxon>Neopterygii</taxon>
        <taxon>Teleostei</taxon>
        <taxon>Neoteleostei</taxon>
        <taxon>Acanthomorphata</taxon>
        <taxon>Carangaria</taxon>
        <taxon>Pleuronectiformes</taxon>
        <taxon>Pleuronectoidei</taxon>
        <taxon>Pleuronectidae</taxon>
        <taxon>Pleuronectes</taxon>
    </lineage>
</organism>
<comment type="caution">
    <text evidence="1">The sequence shown here is derived from an EMBL/GenBank/DDBJ whole genome shotgun (WGS) entry which is preliminary data.</text>
</comment>
<reference evidence="1" key="1">
    <citation type="submission" date="2020-03" db="EMBL/GenBank/DDBJ databases">
        <authorList>
            <person name="Weist P."/>
        </authorList>
    </citation>
    <scope>NUCLEOTIDE SEQUENCE</scope>
</reference>
<evidence type="ECO:0000313" key="1">
    <source>
        <dbReference type="EMBL" id="CAB1460812.1"/>
    </source>
</evidence>
<dbReference type="AlphaFoldDB" id="A0A9N7W4E0"/>
<evidence type="ECO:0000313" key="2">
    <source>
        <dbReference type="Proteomes" id="UP001153269"/>
    </source>
</evidence>
<gene>
    <name evidence="1" type="ORF">PLEPLA_LOCUS48685</name>
</gene>
<sequence length="143" mass="15974">MRALVTGSGGDYEYEIVRILPTHLARAVLLWDSLPAAVQANYSAVKEKRQEAFRKIHFLDRFRENLSARPDALVYQCASYSHLGVKPSRGHNFQPLLVTLVTFGLVTHEVTRPKAQCPLFSISFLQTSPREAGTSPYPSSSNL</sequence>
<proteinExistence type="predicted"/>
<dbReference type="Proteomes" id="UP001153269">
    <property type="component" value="Unassembled WGS sequence"/>
</dbReference>